<gene>
    <name evidence="11" type="primary">hisF</name>
    <name evidence="13" type="ORF">AAT16_13510</name>
    <name evidence="14" type="ORF">SAMN05216235_0963</name>
</gene>
<dbReference type="AlphaFoldDB" id="A0A0F7HPJ6"/>
<sequence length="254" mass="27613">MIKKRIIPCLDVKDGRVVKGVNFVGLRDIGDPVELAKRYNEEGADELVFLDISKTQNGHDLMIDIIRDTAKELFIPLTIGGGISSVSDIRQLLNAGADKISINSAALKDPGLIETASEVFGSQCICIAIDVKYDPAKEDCFVFTHGGSKDTGIRAYDWIVRCAELGAGELLITSMDHDGVKQGFDLDFLTKANALVDIPIIASGGAGNEGHFIELFRETDVSAGLAASIFHNKEVEIEDLKHKLHDEGFEVRLT</sequence>
<feature type="active site" evidence="11">
    <location>
        <position position="11"/>
    </location>
</feature>
<accession>A0A0F7HPJ6</accession>
<dbReference type="KEGG" id="shv:AAT16_13510"/>
<dbReference type="InterPro" id="IPR013785">
    <property type="entry name" value="Aldolase_TIM"/>
</dbReference>
<dbReference type="GO" id="GO:0005737">
    <property type="term" value="C:cytoplasm"/>
    <property type="evidence" value="ECO:0007669"/>
    <property type="project" value="UniProtKB-SubCell"/>
</dbReference>
<dbReference type="SUPFAM" id="SSF51366">
    <property type="entry name" value="Ribulose-phoshate binding barrel"/>
    <property type="match status" value="1"/>
</dbReference>
<evidence type="ECO:0000313" key="15">
    <source>
        <dbReference type="Proteomes" id="UP000034029"/>
    </source>
</evidence>
<dbReference type="InterPro" id="IPR050064">
    <property type="entry name" value="IGPS_HisA/HisF"/>
</dbReference>
<reference evidence="14 16" key="3">
    <citation type="submission" date="2016-10" db="EMBL/GenBank/DDBJ databases">
        <authorList>
            <person name="Varghese N."/>
            <person name="Submissions S."/>
        </authorList>
    </citation>
    <scope>NUCLEOTIDE SEQUENCE [LARGE SCALE GENOMIC DNA]</scope>
    <source>
        <strain evidence="14 16">CGMCC 1.6501</strain>
    </source>
</reference>
<evidence type="ECO:0000313" key="14">
    <source>
        <dbReference type="EMBL" id="SFK66009.1"/>
    </source>
</evidence>
<dbReference type="NCBIfam" id="TIGR00735">
    <property type="entry name" value="hisF"/>
    <property type="match status" value="1"/>
</dbReference>
<dbReference type="EMBL" id="FOTB01000002">
    <property type="protein sequence ID" value="SFK66009.1"/>
    <property type="molecule type" value="Genomic_DNA"/>
</dbReference>
<organism evidence="14 16">
    <name type="scientific">Salinicoccus halodurans</name>
    <dbReference type="NCBI Taxonomy" id="407035"/>
    <lineage>
        <taxon>Bacteria</taxon>
        <taxon>Bacillati</taxon>
        <taxon>Bacillota</taxon>
        <taxon>Bacilli</taxon>
        <taxon>Bacillales</taxon>
        <taxon>Staphylococcaceae</taxon>
        <taxon>Salinicoccus</taxon>
    </lineage>
</organism>
<dbReference type="FunFam" id="3.20.20.70:FF:000006">
    <property type="entry name" value="Imidazole glycerol phosphate synthase subunit HisF"/>
    <property type="match status" value="1"/>
</dbReference>
<keyword evidence="5 11" id="KW-0963">Cytoplasm</keyword>
<keyword evidence="8 11" id="KW-0456">Lyase</keyword>
<dbReference type="PANTHER" id="PTHR21235">
    <property type="entry name" value="IMIDAZOLE GLYCEROL PHOSPHATE SYNTHASE SUBUNIT HISF/H IGP SYNTHASE SUBUNIT HISF/H"/>
    <property type="match status" value="1"/>
</dbReference>
<evidence type="ECO:0000313" key="16">
    <source>
        <dbReference type="Proteomes" id="UP000183090"/>
    </source>
</evidence>
<reference evidence="13 15" key="1">
    <citation type="journal article" date="2015" name="Int. J. Syst. Evol. Microbiol.">
        <title>Complete genome sequence of Salinicoccus halodurans H3B36, isolated from the Qaidam Basin in China.</title>
        <authorList>
            <person name="Jiang K."/>
            <person name="Xue Y."/>
            <person name="Ma Y."/>
        </authorList>
    </citation>
    <scope>NUCLEOTIDE SEQUENCE [LARGE SCALE GENOMIC DNA]</scope>
    <source>
        <strain evidence="13 15">H3B36</strain>
    </source>
</reference>
<evidence type="ECO:0000256" key="1">
    <source>
        <dbReference type="ARBA" id="ARBA00004496"/>
    </source>
</evidence>
<evidence type="ECO:0000256" key="11">
    <source>
        <dbReference type="HAMAP-Rule" id="MF_01013"/>
    </source>
</evidence>
<dbReference type="GO" id="GO:0000105">
    <property type="term" value="P:L-histidine biosynthetic process"/>
    <property type="evidence" value="ECO:0007669"/>
    <property type="project" value="UniProtKB-UniRule"/>
</dbReference>
<dbReference type="CDD" id="cd04731">
    <property type="entry name" value="HisF"/>
    <property type="match status" value="1"/>
</dbReference>
<proteinExistence type="inferred from homology"/>
<dbReference type="OrthoDB" id="9781903at2"/>
<comment type="similarity">
    <text evidence="3 11 12">Belongs to the HisA/HisF family.</text>
</comment>
<reference evidence="15" key="2">
    <citation type="submission" date="2015-04" db="EMBL/GenBank/DDBJ databases">
        <title>Complete genome sequence of Salinicoccus halodurans strain H3B36, isolated from the Qaidam basin of China.</title>
        <authorList>
            <person name="Ma Y."/>
            <person name="Jiang K."/>
            <person name="Xue Y."/>
        </authorList>
    </citation>
    <scope>NUCLEOTIDE SEQUENCE [LARGE SCALE GENOMIC DNA]</scope>
    <source>
        <strain evidence="15">H3B36</strain>
    </source>
</reference>
<dbReference type="InterPro" id="IPR004651">
    <property type="entry name" value="HisF"/>
</dbReference>
<comment type="catalytic activity">
    <reaction evidence="10 11">
        <text>5-[(5-phospho-1-deoxy-D-ribulos-1-ylimino)methylamino]-1-(5-phospho-beta-D-ribosyl)imidazole-4-carboxamide + L-glutamine = D-erythro-1-(imidazol-4-yl)glycerol 3-phosphate + 5-amino-1-(5-phospho-beta-D-ribosyl)imidazole-4-carboxamide + L-glutamate + H(+)</text>
        <dbReference type="Rhea" id="RHEA:24793"/>
        <dbReference type="ChEBI" id="CHEBI:15378"/>
        <dbReference type="ChEBI" id="CHEBI:29985"/>
        <dbReference type="ChEBI" id="CHEBI:58278"/>
        <dbReference type="ChEBI" id="CHEBI:58359"/>
        <dbReference type="ChEBI" id="CHEBI:58475"/>
        <dbReference type="ChEBI" id="CHEBI:58525"/>
        <dbReference type="EC" id="4.3.2.10"/>
    </reaction>
</comment>
<evidence type="ECO:0000256" key="2">
    <source>
        <dbReference type="ARBA" id="ARBA00005091"/>
    </source>
</evidence>
<dbReference type="HAMAP" id="MF_01013">
    <property type="entry name" value="HisF"/>
    <property type="match status" value="1"/>
</dbReference>
<dbReference type="Proteomes" id="UP000034029">
    <property type="component" value="Chromosome"/>
</dbReference>
<evidence type="ECO:0000256" key="8">
    <source>
        <dbReference type="ARBA" id="ARBA00023239"/>
    </source>
</evidence>
<comment type="pathway">
    <text evidence="2 11">Amino-acid biosynthesis; L-histidine biosynthesis; L-histidine from 5-phospho-alpha-D-ribose 1-diphosphate: step 5/9.</text>
</comment>
<evidence type="ECO:0000256" key="4">
    <source>
        <dbReference type="ARBA" id="ARBA00011152"/>
    </source>
</evidence>
<evidence type="ECO:0000256" key="12">
    <source>
        <dbReference type="RuleBase" id="RU003657"/>
    </source>
</evidence>
<dbReference type="EC" id="4.3.2.10" evidence="11"/>
<keyword evidence="7 11" id="KW-0368">Histidine biosynthesis</keyword>
<feature type="active site" evidence="11">
    <location>
        <position position="130"/>
    </location>
</feature>
<dbReference type="Gene3D" id="3.20.20.70">
    <property type="entry name" value="Aldolase class I"/>
    <property type="match status" value="1"/>
</dbReference>
<comment type="function">
    <text evidence="9 11">IGPS catalyzes the conversion of PRFAR and glutamine to IGP, AICAR and glutamate. The HisF subunit catalyzes the cyclization activity that produces IGP and AICAR from PRFAR using the ammonia provided by the HisH subunit.</text>
</comment>
<dbReference type="Proteomes" id="UP000183090">
    <property type="component" value="Unassembled WGS sequence"/>
</dbReference>
<evidence type="ECO:0000256" key="6">
    <source>
        <dbReference type="ARBA" id="ARBA00022605"/>
    </source>
</evidence>
<comment type="subcellular location">
    <subcellularLocation>
        <location evidence="1 11">Cytoplasm</location>
    </subcellularLocation>
</comment>
<comment type="subunit">
    <text evidence="4 11">Heterodimer of HisH and HisF.</text>
</comment>
<evidence type="ECO:0000313" key="13">
    <source>
        <dbReference type="EMBL" id="AKG75117.1"/>
    </source>
</evidence>
<name>A0A0F7HPJ6_9STAP</name>
<keyword evidence="15" id="KW-1185">Reference proteome</keyword>
<evidence type="ECO:0000256" key="10">
    <source>
        <dbReference type="ARBA" id="ARBA00047838"/>
    </source>
</evidence>
<keyword evidence="6 11" id="KW-0028">Amino-acid biosynthesis</keyword>
<dbReference type="GO" id="GO:0016829">
    <property type="term" value="F:lyase activity"/>
    <property type="evidence" value="ECO:0007669"/>
    <property type="project" value="UniProtKB-KW"/>
</dbReference>
<dbReference type="GO" id="GO:0000107">
    <property type="term" value="F:imidazoleglycerol-phosphate synthase activity"/>
    <property type="evidence" value="ECO:0007669"/>
    <property type="project" value="UniProtKB-UniRule"/>
</dbReference>
<evidence type="ECO:0000256" key="5">
    <source>
        <dbReference type="ARBA" id="ARBA00022490"/>
    </source>
</evidence>
<dbReference type="PANTHER" id="PTHR21235:SF2">
    <property type="entry name" value="IMIDAZOLE GLYCEROL PHOSPHATE SYNTHASE HISHF"/>
    <property type="match status" value="1"/>
</dbReference>
<evidence type="ECO:0000256" key="9">
    <source>
        <dbReference type="ARBA" id="ARBA00025475"/>
    </source>
</evidence>
<dbReference type="InterPro" id="IPR006062">
    <property type="entry name" value="His_biosynth"/>
</dbReference>
<dbReference type="Pfam" id="PF00977">
    <property type="entry name" value="His_biosynth"/>
    <property type="match status" value="1"/>
</dbReference>
<protein>
    <recommendedName>
        <fullName evidence="11">Imidazole glycerol phosphate synthase subunit HisF</fullName>
        <ecNumber evidence="11">4.3.2.10</ecNumber>
    </recommendedName>
    <alternativeName>
        <fullName evidence="11">IGP synthase cyclase subunit</fullName>
    </alternativeName>
    <alternativeName>
        <fullName evidence="11">IGP synthase subunit HisF</fullName>
    </alternativeName>
    <alternativeName>
        <fullName evidence="11">ImGP synthase subunit HisF</fullName>
        <shortName evidence="11">IGPS subunit HisF</shortName>
    </alternativeName>
</protein>
<dbReference type="RefSeq" id="WP_046791294.1">
    <property type="nucleotide sequence ID" value="NZ_CP011366.1"/>
</dbReference>
<evidence type="ECO:0000256" key="7">
    <source>
        <dbReference type="ARBA" id="ARBA00023102"/>
    </source>
</evidence>
<dbReference type="InterPro" id="IPR011060">
    <property type="entry name" value="RibuloseP-bd_barrel"/>
</dbReference>
<dbReference type="EMBL" id="CP011366">
    <property type="protein sequence ID" value="AKG75117.1"/>
    <property type="molecule type" value="Genomic_DNA"/>
</dbReference>
<evidence type="ECO:0000256" key="3">
    <source>
        <dbReference type="ARBA" id="ARBA00009667"/>
    </source>
</evidence>